<evidence type="ECO:0000259" key="2">
    <source>
        <dbReference type="SMART" id="SM00331"/>
    </source>
</evidence>
<accession>A0A8J7JZB2</accession>
<organism evidence="3 4">
    <name type="scientific">Pontibacterium sinense</name>
    <dbReference type="NCBI Taxonomy" id="2781979"/>
    <lineage>
        <taxon>Bacteria</taxon>
        <taxon>Pseudomonadati</taxon>
        <taxon>Pseudomonadota</taxon>
        <taxon>Gammaproteobacteria</taxon>
        <taxon>Oceanospirillales</taxon>
        <taxon>Oceanospirillaceae</taxon>
        <taxon>Pontibacterium</taxon>
    </lineage>
</organism>
<dbReference type="Proteomes" id="UP000640333">
    <property type="component" value="Unassembled WGS sequence"/>
</dbReference>
<dbReference type="Pfam" id="PF07228">
    <property type="entry name" value="SpoIIE"/>
    <property type="match status" value="1"/>
</dbReference>
<proteinExistence type="predicted"/>
<dbReference type="InterPro" id="IPR052016">
    <property type="entry name" value="Bact_Sigma-Reg"/>
</dbReference>
<evidence type="ECO:0000313" key="3">
    <source>
        <dbReference type="EMBL" id="MBE9397514.1"/>
    </source>
</evidence>
<keyword evidence="1" id="KW-0378">Hydrolase</keyword>
<comment type="caution">
    <text evidence="3">The sequence shown here is derived from an EMBL/GenBank/DDBJ whole genome shotgun (WGS) entry which is preliminary data.</text>
</comment>
<dbReference type="GO" id="GO:0016791">
    <property type="term" value="F:phosphatase activity"/>
    <property type="evidence" value="ECO:0007669"/>
    <property type="project" value="TreeGrafter"/>
</dbReference>
<dbReference type="AlphaFoldDB" id="A0A8J7JZB2"/>
<dbReference type="InterPro" id="IPR036457">
    <property type="entry name" value="PPM-type-like_dom_sf"/>
</dbReference>
<reference evidence="3" key="1">
    <citation type="submission" date="2020-10" db="EMBL/GenBank/DDBJ databases">
        <title>Bacterium isolated from coastal waters sediment.</title>
        <authorList>
            <person name="Chen R.-J."/>
            <person name="Lu D.-C."/>
            <person name="Zhu K.-L."/>
            <person name="Du Z.-J."/>
        </authorList>
    </citation>
    <scope>NUCLEOTIDE SEQUENCE</scope>
    <source>
        <strain evidence="3">N1Y112</strain>
    </source>
</reference>
<dbReference type="PANTHER" id="PTHR43156:SF2">
    <property type="entry name" value="STAGE II SPORULATION PROTEIN E"/>
    <property type="match status" value="1"/>
</dbReference>
<dbReference type="Gene3D" id="1.20.5.390">
    <property type="entry name" value="L1 transposable element, trimerization domain"/>
    <property type="match status" value="1"/>
</dbReference>
<gene>
    <name evidence="3" type="ORF">IOQ59_09605</name>
</gene>
<sequence>MLDLRVSTSFSLSDAKDKLRDSDFSLVIVRVPAAKQALCHDLIDLHSPNPVLILLDDPSSAAVFSALRVGASDVFDVADVARQSQAFLDAVERLMGWARTLEENRFYREELEQSLSELQADQQAAYHIQRNMMPAETIEICGIKAQHQITPSLYLSGDFVDVVPVDDQRMVFYLADVSGHGASSALVTVLLKNMTQSLVRDYKDVSPDELPSLGDVLQRINTEMLETGVGKHLSMFLGAIDRNSGLLHYAVGGHHPMPLLTDTRGTRYLEGRGMPVGLFEQPIYDERSIELESSFQITLFSDGILEVLPQKDMLSREEYVRAVVDNLRGSSPERLKASLTASFSGEAPDDIAIMTVVGW</sequence>
<name>A0A8J7JZB2_9GAMM</name>
<protein>
    <submittedName>
        <fullName evidence="3">SpoIIE family protein phosphatase</fullName>
    </submittedName>
</protein>
<evidence type="ECO:0000256" key="1">
    <source>
        <dbReference type="ARBA" id="ARBA00022801"/>
    </source>
</evidence>
<dbReference type="RefSeq" id="WP_193953070.1">
    <property type="nucleotide sequence ID" value="NZ_JADEYS010000008.1"/>
</dbReference>
<dbReference type="InterPro" id="IPR001932">
    <property type="entry name" value="PPM-type_phosphatase-like_dom"/>
</dbReference>
<evidence type="ECO:0000313" key="4">
    <source>
        <dbReference type="Proteomes" id="UP000640333"/>
    </source>
</evidence>
<dbReference type="SMART" id="SM00331">
    <property type="entry name" value="PP2C_SIG"/>
    <property type="match status" value="1"/>
</dbReference>
<keyword evidence="4" id="KW-1185">Reference proteome</keyword>
<dbReference type="Gene3D" id="3.60.40.10">
    <property type="entry name" value="PPM-type phosphatase domain"/>
    <property type="match status" value="1"/>
</dbReference>
<dbReference type="EMBL" id="JADEYS010000008">
    <property type="protein sequence ID" value="MBE9397514.1"/>
    <property type="molecule type" value="Genomic_DNA"/>
</dbReference>
<feature type="domain" description="PPM-type phosphatase" evidence="2">
    <location>
        <begin position="140"/>
        <end position="358"/>
    </location>
</feature>
<dbReference type="PANTHER" id="PTHR43156">
    <property type="entry name" value="STAGE II SPORULATION PROTEIN E-RELATED"/>
    <property type="match status" value="1"/>
</dbReference>